<organism evidence="24 25">
    <name type="scientific">Sinocyclocheilus anshuiensis</name>
    <dbReference type="NCBI Taxonomy" id="1608454"/>
    <lineage>
        <taxon>Eukaryota</taxon>
        <taxon>Metazoa</taxon>
        <taxon>Chordata</taxon>
        <taxon>Craniata</taxon>
        <taxon>Vertebrata</taxon>
        <taxon>Euteleostomi</taxon>
        <taxon>Actinopterygii</taxon>
        <taxon>Neopterygii</taxon>
        <taxon>Teleostei</taxon>
        <taxon>Ostariophysi</taxon>
        <taxon>Cypriniformes</taxon>
        <taxon>Cyprinidae</taxon>
        <taxon>Cyprininae</taxon>
        <taxon>Sinocyclocheilus</taxon>
    </lineage>
</organism>
<evidence type="ECO:0000256" key="13">
    <source>
        <dbReference type="ARBA" id="ARBA00036654"/>
    </source>
</evidence>
<feature type="transmembrane region" description="Helical" evidence="23">
    <location>
        <begin position="419"/>
        <end position="441"/>
    </location>
</feature>
<feature type="transmembrane region" description="Helical" evidence="23">
    <location>
        <begin position="590"/>
        <end position="609"/>
    </location>
</feature>
<comment type="catalytic activity">
    <reaction evidence="13">
        <text>myo-inositol(out) + 2 Na(+)(out) = myo-inositol(in) + 2 Na(+)(in)</text>
        <dbReference type="Rhea" id="RHEA:72987"/>
        <dbReference type="ChEBI" id="CHEBI:17268"/>
        <dbReference type="ChEBI" id="CHEBI:29101"/>
    </reaction>
</comment>
<feature type="transmembrane region" description="Helical" evidence="23">
    <location>
        <begin position="226"/>
        <end position="244"/>
    </location>
</feature>
<feature type="region of interest" description="Disordered" evidence="22">
    <location>
        <begin position="527"/>
        <end position="547"/>
    </location>
</feature>
<dbReference type="Proteomes" id="UP000472260">
    <property type="component" value="Unassembled WGS sequence"/>
</dbReference>
<evidence type="ECO:0000256" key="6">
    <source>
        <dbReference type="ARBA" id="ARBA00022703"/>
    </source>
</evidence>
<evidence type="ECO:0000256" key="22">
    <source>
        <dbReference type="SAM" id="MobiDB-lite"/>
    </source>
</evidence>
<keyword evidence="10" id="KW-0406">Ion transport</keyword>
<dbReference type="InterPro" id="IPR001734">
    <property type="entry name" value="Na/solute_symporter"/>
</dbReference>
<keyword evidence="5 23" id="KW-0812">Transmembrane</keyword>
<feature type="transmembrane region" description="Helical" evidence="23">
    <location>
        <begin position="168"/>
        <end position="190"/>
    </location>
</feature>
<evidence type="ECO:0000256" key="20">
    <source>
        <dbReference type="ARBA" id="ARBA00045715"/>
    </source>
</evidence>
<dbReference type="GO" id="GO:0016324">
    <property type="term" value="C:apical plasma membrane"/>
    <property type="evidence" value="ECO:0007669"/>
    <property type="project" value="UniProtKB-SubCell"/>
</dbReference>
<keyword evidence="3" id="KW-0813">Transport</keyword>
<reference evidence="24" key="1">
    <citation type="submission" date="2025-08" db="UniProtKB">
        <authorList>
            <consortium name="Ensembl"/>
        </authorList>
    </citation>
    <scope>IDENTIFICATION</scope>
</reference>
<evidence type="ECO:0000256" key="15">
    <source>
        <dbReference type="ARBA" id="ARBA00036849"/>
    </source>
</evidence>
<keyword evidence="6" id="KW-0053">Apoptosis</keyword>
<keyword evidence="25" id="KW-1185">Reference proteome</keyword>
<comment type="catalytic activity">
    <reaction evidence="14">
        <text>D-glucose(out) + 2 Na(+)(out) = D-glucose(in) + 2 Na(+)(in)</text>
        <dbReference type="Rhea" id="RHEA:70495"/>
        <dbReference type="ChEBI" id="CHEBI:4167"/>
        <dbReference type="ChEBI" id="CHEBI:29101"/>
    </reaction>
</comment>
<evidence type="ECO:0000256" key="19">
    <source>
        <dbReference type="ARBA" id="ARBA00043206"/>
    </source>
</evidence>
<feature type="transmembrane region" description="Helical" evidence="23">
    <location>
        <begin position="387"/>
        <end position="412"/>
    </location>
</feature>
<evidence type="ECO:0000256" key="17">
    <source>
        <dbReference type="ARBA" id="ARBA00039861"/>
    </source>
</evidence>
<evidence type="ECO:0000256" key="5">
    <source>
        <dbReference type="ARBA" id="ARBA00022692"/>
    </source>
</evidence>
<proteinExistence type="inferred from homology"/>
<evidence type="ECO:0000313" key="24">
    <source>
        <dbReference type="Ensembl" id="ENSSANP00000035117.1"/>
    </source>
</evidence>
<feature type="transmembrane region" description="Helical" evidence="23">
    <location>
        <begin position="134"/>
        <end position="161"/>
    </location>
</feature>
<feature type="transmembrane region" description="Helical" evidence="23">
    <location>
        <begin position="360"/>
        <end position="381"/>
    </location>
</feature>
<sequence length="610" mass="67711">VGLWSMWKTKRSTVDGYFLAGKNMTWWPVGASLFASNVGSGHFIGLAGSGAAAGIASTAYEWNGMLMVLLLGWLFLPIYIASRVTTMPEYLQKKFGGKRIQLFLCVLYLFIYIFTKISVDMYAGAVFIQQALQWNIYLAVVLLLGITALYTIAGGLAAVIYTDAVQTLIMVIGALILMGFAEVGGFQAVLDKYPQAIPSIRVPNTTCGIPREDAFHIFRHPVTSDLPWPGVILGMSIPSMWYWCSDQVIVQRSLGLAAYLKVLPFFMMVIPGMISRILYPDEVGCGDPDVCKQVCGNPVGCSDIAYAKLVMELLPAGLRGLMMAVMLAALMSSLTSIFNSSSTIFTMDLWRNIRRTASEWELMILLLLVVVSVLWIPLVQASQGGQLFIYIQSISMYLQPPITVVFFTGCFWKLTNEKGAFWGLIVGMVVGCTRMVLDFVYPTPQCYESDNRPDIIKYVHYLYFSIILTVLTLIVVVCVSLATEKPKLEQISHLTWYTRFDPVTESKEVVVSDLQMIEDATQYSKDMENDAYPTKEDSSSSASSNAGSSKLKSALFWICGMEKQKGEKPKSPPPEAQTCSLEEEPCMRHLVNANLIICMSVAVFLFAYWA</sequence>
<comment type="function">
    <text evidence="20">Involved in the sodium-dependent cotransport of myo-inositol (MI) with a Na(+):MI stoichiometry of 2:1. Exclusively responsible for apical MI transport and absorption in intestine. Can also transport D-chiro-inositol (DCI) but not L-fucose. Exhibits stereospecific cotransport of both D-glucose and D-xylose. May induce apoptosis through the TNF-alpha, PDCD1 pathway. May play a role in the regulation of MI concentration in serum, involving reabsorption in at least the proximal tubule of the kidney.</text>
</comment>
<evidence type="ECO:0000313" key="25">
    <source>
        <dbReference type="Proteomes" id="UP000472260"/>
    </source>
</evidence>
<protein>
    <recommendedName>
        <fullName evidence="17">Sodium/myo-inositol cotransporter 2</fullName>
    </recommendedName>
    <alternativeName>
        <fullName evidence="19">Sodium/myo-inositol transporter 2</fullName>
    </alternativeName>
    <alternativeName>
        <fullName evidence="18">Solute carrier family 5 member 11</fullName>
    </alternativeName>
</protein>
<keyword evidence="9" id="KW-0915">Sodium</keyword>
<evidence type="ECO:0000256" key="7">
    <source>
        <dbReference type="ARBA" id="ARBA00022847"/>
    </source>
</evidence>
<evidence type="ECO:0000256" key="3">
    <source>
        <dbReference type="ARBA" id="ARBA00022448"/>
    </source>
</evidence>
<dbReference type="PANTHER" id="PTHR11819">
    <property type="entry name" value="SOLUTE CARRIER FAMILY 5"/>
    <property type="match status" value="1"/>
</dbReference>
<feature type="transmembrane region" description="Helical" evidence="23">
    <location>
        <begin position="461"/>
        <end position="482"/>
    </location>
</feature>
<dbReference type="PROSITE" id="PS50283">
    <property type="entry name" value="NA_SOLUT_SYMP_3"/>
    <property type="match status" value="1"/>
</dbReference>
<comment type="subcellular location">
    <subcellularLocation>
        <location evidence="1">Apical cell membrane</location>
        <topology evidence="1">Multi-pass membrane protein</topology>
    </subcellularLocation>
</comment>
<feature type="transmembrane region" description="Helical" evidence="23">
    <location>
        <begin position="256"/>
        <end position="279"/>
    </location>
</feature>
<reference evidence="24" key="2">
    <citation type="submission" date="2025-09" db="UniProtKB">
        <authorList>
            <consortium name="Ensembl"/>
        </authorList>
    </citation>
    <scope>IDENTIFICATION</scope>
</reference>
<name>A0A671MT63_9TELE</name>
<keyword evidence="12" id="KW-0739">Sodium transport</keyword>
<dbReference type="Pfam" id="PF00474">
    <property type="entry name" value="SSF"/>
    <property type="match status" value="1"/>
</dbReference>
<evidence type="ECO:0000256" key="18">
    <source>
        <dbReference type="ARBA" id="ARBA00042834"/>
    </source>
</evidence>
<feature type="transmembrane region" description="Helical" evidence="23">
    <location>
        <begin position="62"/>
        <end position="81"/>
    </location>
</feature>
<comment type="catalytic activity">
    <reaction evidence="15">
        <text>1D-chiro-inositol(out) + 2 Na(+)(out) = 1D-chiro-inositol(in) + 2 Na(+)(in)</text>
        <dbReference type="Rhea" id="RHEA:73315"/>
        <dbReference type="ChEBI" id="CHEBI:27372"/>
        <dbReference type="ChEBI" id="CHEBI:29101"/>
    </reaction>
</comment>
<accession>A0A671MT63</accession>
<dbReference type="GO" id="GO:0006915">
    <property type="term" value="P:apoptotic process"/>
    <property type="evidence" value="ECO:0007669"/>
    <property type="project" value="UniProtKB-KW"/>
</dbReference>
<evidence type="ECO:0000256" key="16">
    <source>
        <dbReference type="ARBA" id="ARBA00036976"/>
    </source>
</evidence>
<evidence type="ECO:0000256" key="4">
    <source>
        <dbReference type="ARBA" id="ARBA00022475"/>
    </source>
</evidence>
<comment type="similarity">
    <text evidence="2 21">Belongs to the sodium:solute symporter (SSF) (TC 2.A.21) family.</text>
</comment>
<keyword evidence="7" id="KW-0769">Symport</keyword>
<evidence type="ECO:0000256" key="14">
    <source>
        <dbReference type="ARBA" id="ARBA00036672"/>
    </source>
</evidence>
<evidence type="ECO:0000256" key="12">
    <source>
        <dbReference type="ARBA" id="ARBA00023201"/>
    </source>
</evidence>
<evidence type="ECO:0000256" key="2">
    <source>
        <dbReference type="ARBA" id="ARBA00006434"/>
    </source>
</evidence>
<keyword evidence="8 23" id="KW-1133">Transmembrane helix</keyword>
<dbReference type="InterPro" id="IPR038377">
    <property type="entry name" value="Na/Glc_symporter_sf"/>
</dbReference>
<dbReference type="GO" id="GO:0005412">
    <property type="term" value="F:D-glucose:sodium symporter activity"/>
    <property type="evidence" value="ECO:0007669"/>
    <property type="project" value="TreeGrafter"/>
</dbReference>
<evidence type="ECO:0000256" key="21">
    <source>
        <dbReference type="RuleBase" id="RU362091"/>
    </source>
</evidence>
<dbReference type="NCBIfam" id="TIGR00813">
    <property type="entry name" value="sss"/>
    <property type="match status" value="1"/>
</dbReference>
<feature type="transmembrane region" description="Helical" evidence="23">
    <location>
        <begin position="320"/>
        <end position="339"/>
    </location>
</feature>
<evidence type="ECO:0000256" key="11">
    <source>
        <dbReference type="ARBA" id="ARBA00023136"/>
    </source>
</evidence>
<feature type="compositionally biased region" description="Basic and acidic residues" evidence="22">
    <location>
        <begin position="527"/>
        <end position="538"/>
    </location>
</feature>
<evidence type="ECO:0000256" key="8">
    <source>
        <dbReference type="ARBA" id="ARBA00022989"/>
    </source>
</evidence>
<keyword evidence="4" id="KW-1003">Cell membrane</keyword>
<dbReference type="AlphaFoldDB" id="A0A671MT63"/>
<keyword evidence="11 23" id="KW-0472">Membrane</keyword>
<evidence type="ECO:0000256" key="9">
    <source>
        <dbReference type="ARBA" id="ARBA00023053"/>
    </source>
</evidence>
<evidence type="ECO:0000256" key="10">
    <source>
        <dbReference type="ARBA" id="ARBA00023065"/>
    </source>
</evidence>
<feature type="transmembrane region" description="Helical" evidence="23">
    <location>
        <begin position="102"/>
        <end position="128"/>
    </location>
</feature>
<dbReference type="Ensembl" id="ENSSANT00000037403.1">
    <property type="protein sequence ID" value="ENSSANP00000035117.1"/>
    <property type="gene ID" value="ENSSANG00000018001.1"/>
</dbReference>
<comment type="catalytic activity">
    <reaction evidence="16">
        <text>D-xylose(out) + 2 Na(+)(out) = D-xylose(in) + 2 Na(+)(in)</text>
        <dbReference type="Rhea" id="RHEA:73367"/>
        <dbReference type="ChEBI" id="CHEBI:29101"/>
        <dbReference type="ChEBI" id="CHEBI:53455"/>
    </reaction>
</comment>
<dbReference type="Gene3D" id="1.20.1730.10">
    <property type="entry name" value="Sodium/glucose cotransporter"/>
    <property type="match status" value="1"/>
</dbReference>
<evidence type="ECO:0000256" key="23">
    <source>
        <dbReference type="SAM" id="Phobius"/>
    </source>
</evidence>
<evidence type="ECO:0000256" key="1">
    <source>
        <dbReference type="ARBA" id="ARBA00004424"/>
    </source>
</evidence>
<dbReference type="PANTHER" id="PTHR11819:SF171">
    <property type="entry name" value="SODIUM_MYO-INOSITOL COTRANSPORTER 2"/>
    <property type="match status" value="1"/>
</dbReference>